<protein>
    <recommendedName>
        <fullName evidence="7 14">Ribonuclease HII</fullName>
        <shortName evidence="14">RNase HII</shortName>
        <ecNumber evidence="6 14">3.1.26.4</ecNumber>
    </recommendedName>
</protein>
<dbReference type="InterPro" id="IPR022898">
    <property type="entry name" value="RNase_HII"/>
</dbReference>
<accession>W6AJ16</accession>
<feature type="domain" description="RNase H type-2" evidence="17">
    <location>
        <begin position="21"/>
        <end position="209"/>
    </location>
</feature>
<evidence type="ECO:0000256" key="1">
    <source>
        <dbReference type="ARBA" id="ARBA00000077"/>
    </source>
</evidence>
<evidence type="ECO:0000256" key="15">
    <source>
        <dbReference type="PROSITE-ProRule" id="PRU01319"/>
    </source>
</evidence>
<dbReference type="HOGENOM" id="CLU_036532_3_2_14"/>
<evidence type="ECO:0000256" key="14">
    <source>
        <dbReference type="HAMAP-Rule" id="MF_00052"/>
    </source>
</evidence>
<dbReference type="eggNOG" id="COG0164">
    <property type="taxonomic scope" value="Bacteria"/>
</dbReference>
<dbReference type="GO" id="GO:0003723">
    <property type="term" value="F:RNA binding"/>
    <property type="evidence" value="ECO:0007669"/>
    <property type="project" value="UniProtKB-UniRule"/>
</dbReference>
<dbReference type="AlphaFoldDB" id="W6AJ16"/>
<evidence type="ECO:0000256" key="3">
    <source>
        <dbReference type="ARBA" id="ARBA00004065"/>
    </source>
</evidence>
<dbReference type="KEGG" id="ssab:SSABA_v1c02720"/>
<dbReference type="GO" id="GO:0004523">
    <property type="term" value="F:RNA-DNA hybrid ribonuclease activity"/>
    <property type="evidence" value="ECO:0007669"/>
    <property type="project" value="UniProtKB-UniRule"/>
</dbReference>
<dbReference type="GO" id="GO:0006298">
    <property type="term" value="P:mismatch repair"/>
    <property type="evidence" value="ECO:0007669"/>
    <property type="project" value="TreeGrafter"/>
</dbReference>
<evidence type="ECO:0000256" key="5">
    <source>
        <dbReference type="ARBA" id="ARBA00007383"/>
    </source>
</evidence>
<keyword evidence="8 14" id="KW-0963">Cytoplasm</keyword>
<dbReference type="EC" id="3.1.26.4" evidence="6 14"/>
<organism evidence="18 19">
    <name type="scientific">Spiroplasma sabaudiense Ar-1343</name>
    <dbReference type="NCBI Taxonomy" id="1276257"/>
    <lineage>
        <taxon>Bacteria</taxon>
        <taxon>Bacillati</taxon>
        <taxon>Mycoplasmatota</taxon>
        <taxon>Mollicutes</taxon>
        <taxon>Entomoplasmatales</taxon>
        <taxon>Spiroplasmataceae</taxon>
        <taxon>Spiroplasma</taxon>
    </lineage>
</organism>
<evidence type="ECO:0000256" key="13">
    <source>
        <dbReference type="ARBA" id="ARBA00023211"/>
    </source>
</evidence>
<dbReference type="InterPro" id="IPR001352">
    <property type="entry name" value="RNase_HII/HIII"/>
</dbReference>
<dbReference type="RefSeq" id="WP_025250820.1">
    <property type="nucleotide sequence ID" value="NZ_CP006934.1"/>
</dbReference>
<comment type="similarity">
    <text evidence="5 14 16">Belongs to the RNase HII family.</text>
</comment>
<dbReference type="PANTHER" id="PTHR10954">
    <property type="entry name" value="RIBONUCLEASE H2 SUBUNIT A"/>
    <property type="match status" value="1"/>
</dbReference>
<dbReference type="GO" id="GO:0005737">
    <property type="term" value="C:cytoplasm"/>
    <property type="evidence" value="ECO:0007669"/>
    <property type="project" value="UniProtKB-SubCell"/>
</dbReference>
<evidence type="ECO:0000259" key="17">
    <source>
        <dbReference type="PROSITE" id="PS51975"/>
    </source>
</evidence>
<dbReference type="STRING" id="1276257.SSABA_v1c02720"/>
<dbReference type="PROSITE" id="PS51975">
    <property type="entry name" value="RNASE_H_2"/>
    <property type="match status" value="1"/>
</dbReference>
<sequence>MKSANKRFLFDQNIRFSESVNLISGSDEVGRGAMAGPVVVASIILPSDYDNERIKDSKLLSSKQRDSLYQELVNIAIDYKISIIDHSEVDRINPKQASCKGMIETISQLEIVPQLALTDGERVTVPGVRNLAIIKGDNLSQTIGAASILAKVTRDEIMLEYAKRYPEYQFDKHKGYCTIAHQKLVKELGVLPIHRKTYKPIIKILKEGH</sequence>
<dbReference type="GO" id="GO:0043137">
    <property type="term" value="P:DNA replication, removal of RNA primer"/>
    <property type="evidence" value="ECO:0007669"/>
    <property type="project" value="TreeGrafter"/>
</dbReference>
<evidence type="ECO:0000256" key="2">
    <source>
        <dbReference type="ARBA" id="ARBA00001946"/>
    </source>
</evidence>
<comment type="catalytic activity">
    <reaction evidence="1 14 15 16">
        <text>Endonucleolytic cleavage to 5'-phosphomonoester.</text>
        <dbReference type="EC" id="3.1.26.4"/>
    </reaction>
</comment>
<dbReference type="InterPro" id="IPR012337">
    <property type="entry name" value="RNaseH-like_sf"/>
</dbReference>
<feature type="binding site" evidence="14 15">
    <location>
        <position position="27"/>
    </location>
    <ligand>
        <name>a divalent metal cation</name>
        <dbReference type="ChEBI" id="CHEBI:60240"/>
    </ligand>
</feature>
<keyword evidence="10 14" id="KW-0479">Metal-binding</keyword>
<evidence type="ECO:0000256" key="8">
    <source>
        <dbReference type="ARBA" id="ARBA00022490"/>
    </source>
</evidence>
<dbReference type="GO" id="GO:0030145">
    <property type="term" value="F:manganese ion binding"/>
    <property type="evidence" value="ECO:0007669"/>
    <property type="project" value="UniProtKB-UniRule"/>
</dbReference>
<dbReference type="InterPro" id="IPR024567">
    <property type="entry name" value="RNase_HII/HIII_dom"/>
</dbReference>
<feature type="binding site" evidence="14 15">
    <location>
        <position position="28"/>
    </location>
    <ligand>
        <name>a divalent metal cation</name>
        <dbReference type="ChEBI" id="CHEBI:60240"/>
    </ligand>
</feature>
<keyword evidence="9 14" id="KW-0540">Nuclease</keyword>
<dbReference type="Proteomes" id="UP000019265">
    <property type="component" value="Chromosome"/>
</dbReference>
<dbReference type="Pfam" id="PF01351">
    <property type="entry name" value="RNase_HII"/>
    <property type="match status" value="1"/>
</dbReference>
<keyword evidence="13 14" id="KW-0464">Manganese</keyword>
<dbReference type="EMBL" id="CP006934">
    <property type="protein sequence ID" value="AHI53684.1"/>
    <property type="molecule type" value="Genomic_DNA"/>
</dbReference>
<dbReference type="NCBIfam" id="NF000595">
    <property type="entry name" value="PRK00015.1-3"/>
    <property type="match status" value="1"/>
</dbReference>
<evidence type="ECO:0000256" key="12">
    <source>
        <dbReference type="ARBA" id="ARBA00022801"/>
    </source>
</evidence>
<evidence type="ECO:0000256" key="10">
    <source>
        <dbReference type="ARBA" id="ARBA00022723"/>
    </source>
</evidence>
<comment type="subcellular location">
    <subcellularLocation>
        <location evidence="4 14">Cytoplasm</location>
    </subcellularLocation>
</comment>
<dbReference type="GO" id="GO:0032299">
    <property type="term" value="C:ribonuclease H2 complex"/>
    <property type="evidence" value="ECO:0007669"/>
    <property type="project" value="TreeGrafter"/>
</dbReference>
<evidence type="ECO:0000256" key="9">
    <source>
        <dbReference type="ARBA" id="ARBA00022722"/>
    </source>
</evidence>
<evidence type="ECO:0000256" key="4">
    <source>
        <dbReference type="ARBA" id="ARBA00004496"/>
    </source>
</evidence>
<dbReference type="CDD" id="cd07182">
    <property type="entry name" value="RNase_HII_bacteria_HII_like"/>
    <property type="match status" value="1"/>
</dbReference>
<evidence type="ECO:0000313" key="19">
    <source>
        <dbReference type="Proteomes" id="UP000019265"/>
    </source>
</evidence>
<keyword evidence="19" id="KW-1185">Reference proteome</keyword>
<dbReference type="InterPro" id="IPR036397">
    <property type="entry name" value="RNaseH_sf"/>
</dbReference>
<comment type="cofactor">
    <cofactor evidence="14 15">
        <name>Mn(2+)</name>
        <dbReference type="ChEBI" id="CHEBI:29035"/>
    </cofactor>
    <cofactor evidence="14 15">
        <name>Mg(2+)</name>
        <dbReference type="ChEBI" id="CHEBI:18420"/>
    </cofactor>
    <text evidence="14 15">Manganese or magnesium. Binds 1 divalent metal ion per monomer in the absence of substrate. May bind a second metal ion after substrate binding.</text>
</comment>
<evidence type="ECO:0000256" key="16">
    <source>
        <dbReference type="RuleBase" id="RU003515"/>
    </source>
</evidence>
<feature type="binding site" evidence="14 15">
    <location>
        <position position="119"/>
    </location>
    <ligand>
        <name>a divalent metal cation</name>
        <dbReference type="ChEBI" id="CHEBI:60240"/>
    </ligand>
</feature>
<evidence type="ECO:0000256" key="11">
    <source>
        <dbReference type="ARBA" id="ARBA00022759"/>
    </source>
</evidence>
<reference evidence="18 19" key="1">
    <citation type="journal article" date="2014" name="Genome Biol. Evol.">
        <title>Molecular evolution of the substrate utilization strategies and putative virulence factors in mosquito-associated Spiroplasma species.</title>
        <authorList>
            <person name="Chang T.H."/>
            <person name="Lo W.S."/>
            <person name="Ku C."/>
            <person name="Chen L.L."/>
            <person name="Kuo C.H."/>
        </authorList>
    </citation>
    <scope>NUCLEOTIDE SEQUENCE [LARGE SCALE GENOMIC DNA]</scope>
    <source>
        <strain evidence="18">Ar-1343</strain>
    </source>
</reference>
<evidence type="ECO:0000313" key="18">
    <source>
        <dbReference type="EMBL" id="AHI53684.1"/>
    </source>
</evidence>
<dbReference type="PATRIC" id="fig|1276257.3.peg.278"/>
<gene>
    <name evidence="14 18" type="primary">rnhB</name>
    <name evidence="18" type="ORF">SSABA_v1c02720</name>
</gene>
<evidence type="ECO:0000256" key="6">
    <source>
        <dbReference type="ARBA" id="ARBA00012180"/>
    </source>
</evidence>
<dbReference type="PANTHER" id="PTHR10954:SF18">
    <property type="entry name" value="RIBONUCLEASE HII"/>
    <property type="match status" value="1"/>
</dbReference>
<comment type="function">
    <text evidence="3 14 16">Endonuclease that specifically degrades the RNA of RNA-DNA hybrids.</text>
</comment>
<keyword evidence="11 14" id="KW-0255">Endonuclease</keyword>
<evidence type="ECO:0000256" key="7">
    <source>
        <dbReference type="ARBA" id="ARBA00019179"/>
    </source>
</evidence>
<dbReference type="Gene3D" id="3.30.420.10">
    <property type="entry name" value="Ribonuclease H-like superfamily/Ribonuclease H"/>
    <property type="match status" value="1"/>
</dbReference>
<dbReference type="OrthoDB" id="9803420at2"/>
<dbReference type="HAMAP" id="MF_00052_B">
    <property type="entry name" value="RNase_HII_B"/>
    <property type="match status" value="1"/>
</dbReference>
<comment type="cofactor">
    <cofactor evidence="2">
        <name>Mg(2+)</name>
        <dbReference type="ChEBI" id="CHEBI:18420"/>
    </cofactor>
</comment>
<dbReference type="SUPFAM" id="SSF53098">
    <property type="entry name" value="Ribonuclease H-like"/>
    <property type="match status" value="1"/>
</dbReference>
<proteinExistence type="inferred from homology"/>
<keyword evidence="12 14" id="KW-0378">Hydrolase</keyword>
<name>W6AJ16_9MOLU</name>